<dbReference type="HOGENOM" id="CLU_023133_1_0_1"/>
<dbReference type="PANTHER" id="PTHR15837">
    <property type="entry name" value="RAN GUANINE NUCLEOTIDE RELEASE FACTOR"/>
    <property type="match status" value="1"/>
</dbReference>
<protein>
    <recommendedName>
        <fullName evidence="4">NYN domain-containing protein</fullName>
    </recommendedName>
</protein>
<feature type="compositionally biased region" description="Polar residues" evidence="1">
    <location>
        <begin position="30"/>
        <end position="39"/>
    </location>
</feature>
<dbReference type="InParanoid" id="C4JSL6"/>
<dbReference type="GO" id="GO:0005085">
    <property type="term" value="F:guanyl-nucleotide exchange factor activity"/>
    <property type="evidence" value="ECO:0007669"/>
    <property type="project" value="TreeGrafter"/>
</dbReference>
<dbReference type="GO" id="GO:0031267">
    <property type="term" value="F:small GTPase binding"/>
    <property type="evidence" value="ECO:0007669"/>
    <property type="project" value="TreeGrafter"/>
</dbReference>
<dbReference type="STRING" id="336963.C4JSL6"/>
<dbReference type="InterPro" id="IPR007681">
    <property type="entry name" value="Mog1"/>
</dbReference>
<dbReference type="OrthoDB" id="5590473at2759"/>
<dbReference type="RefSeq" id="XP_002584766.1">
    <property type="nucleotide sequence ID" value="XM_002584720.1"/>
</dbReference>
<feature type="region of interest" description="Disordered" evidence="1">
    <location>
        <begin position="27"/>
        <end position="57"/>
    </location>
</feature>
<accession>C4JSL6</accession>
<feature type="compositionally biased region" description="Polar residues" evidence="1">
    <location>
        <begin position="360"/>
        <end position="376"/>
    </location>
</feature>
<dbReference type="OMA" id="FHDCIKI"/>
<proteinExistence type="predicted"/>
<gene>
    <name evidence="2" type="ORF">UREG_05455</name>
</gene>
<dbReference type="GO" id="GO:0005634">
    <property type="term" value="C:nucleus"/>
    <property type="evidence" value="ECO:0007669"/>
    <property type="project" value="TreeGrafter"/>
</dbReference>
<dbReference type="Gene3D" id="3.40.50.1010">
    <property type="entry name" value="5'-nuclease"/>
    <property type="match status" value="1"/>
</dbReference>
<evidence type="ECO:0000256" key="1">
    <source>
        <dbReference type="SAM" id="MobiDB-lite"/>
    </source>
</evidence>
<dbReference type="CDD" id="cd18724">
    <property type="entry name" value="PIN_LabA-like"/>
    <property type="match status" value="1"/>
</dbReference>
<dbReference type="Proteomes" id="UP000002058">
    <property type="component" value="Unassembled WGS sequence"/>
</dbReference>
<dbReference type="GeneID" id="8438104"/>
<keyword evidence="3" id="KW-1185">Reference proteome</keyword>
<dbReference type="EMBL" id="CH476617">
    <property type="protein sequence ID" value="EEP80613.1"/>
    <property type="molecule type" value="Genomic_DNA"/>
</dbReference>
<feature type="region of interest" description="Disordered" evidence="1">
    <location>
        <begin position="84"/>
        <end position="108"/>
    </location>
</feature>
<dbReference type="VEuPathDB" id="FungiDB:UREG_05455"/>
<reference evidence="3" key="1">
    <citation type="journal article" date="2009" name="Genome Res.">
        <title>Comparative genomic analyses of the human fungal pathogens Coccidioides and their relatives.</title>
        <authorList>
            <person name="Sharpton T.J."/>
            <person name="Stajich J.E."/>
            <person name="Rounsley S.D."/>
            <person name="Gardner M.J."/>
            <person name="Wortman J.R."/>
            <person name="Jordar V.S."/>
            <person name="Maiti R."/>
            <person name="Kodira C.D."/>
            <person name="Neafsey D.E."/>
            <person name="Zeng Q."/>
            <person name="Hung C.-Y."/>
            <person name="McMahan C."/>
            <person name="Muszewska A."/>
            <person name="Grynberg M."/>
            <person name="Mandel M.A."/>
            <person name="Kellner E.M."/>
            <person name="Barker B.M."/>
            <person name="Galgiani J.N."/>
            <person name="Orbach M.J."/>
            <person name="Kirkland T.N."/>
            <person name="Cole G.T."/>
            <person name="Henn M.R."/>
            <person name="Birren B.W."/>
            <person name="Taylor J.W."/>
        </authorList>
    </citation>
    <scope>NUCLEOTIDE SEQUENCE [LARGE SCALE GENOMIC DNA]</scope>
    <source>
        <strain evidence="3">UAMH 1704</strain>
    </source>
</reference>
<dbReference type="GO" id="GO:0006606">
    <property type="term" value="P:protein import into nucleus"/>
    <property type="evidence" value="ECO:0007669"/>
    <property type="project" value="TreeGrafter"/>
</dbReference>
<name>C4JSL6_UNCRE</name>
<dbReference type="KEGG" id="ure:UREG_05455"/>
<dbReference type="AlphaFoldDB" id="C4JSL6"/>
<dbReference type="eggNOG" id="ENOG502S3QT">
    <property type="taxonomic scope" value="Eukaryota"/>
</dbReference>
<evidence type="ECO:0008006" key="4">
    <source>
        <dbReference type="Google" id="ProtNLM"/>
    </source>
</evidence>
<organism evidence="2 3">
    <name type="scientific">Uncinocarpus reesii (strain UAMH 1704)</name>
    <dbReference type="NCBI Taxonomy" id="336963"/>
    <lineage>
        <taxon>Eukaryota</taxon>
        <taxon>Fungi</taxon>
        <taxon>Dikarya</taxon>
        <taxon>Ascomycota</taxon>
        <taxon>Pezizomycotina</taxon>
        <taxon>Eurotiomycetes</taxon>
        <taxon>Eurotiomycetidae</taxon>
        <taxon>Onygenales</taxon>
        <taxon>Onygenaceae</taxon>
        <taxon>Uncinocarpus</taxon>
    </lineage>
</organism>
<feature type="compositionally biased region" description="Basic and acidic residues" evidence="1">
    <location>
        <begin position="43"/>
        <end position="57"/>
    </location>
</feature>
<evidence type="ECO:0000313" key="2">
    <source>
        <dbReference type="EMBL" id="EEP80613.1"/>
    </source>
</evidence>
<dbReference type="PANTHER" id="PTHR15837:SF5">
    <property type="entry name" value="NYN DOMAIN-CONTAINING PROTEIN"/>
    <property type="match status" value="1"/>
</dbReference>
<feature type="region of interest" description="Disordered" evidence="1">
    <location>
        <begin position="164"/>
        <end position="214"/>
    </location>
</feature>
<feature type="compositionally biased region" description="Basic residues" evidence="1">
    <location>
        <begin position="197"/>
        <end position="206"/>
    </location>
</feature>
<feature type="compositionally biased region" description="Polar residues" evidence="1">
    <location>
        <begin position="95"/>
        <end position="106"/>
    </location>
</feature>
<feature type="region of interest" description="Disordered" evidence="1">
    <location>
        <begin position="341"/>
        <end position="378"/>
    </location>
</feature>
<sequence length="479" mass="53132">MSPSEASSTWDFTPVINLLHSFTPEPQKKALQTWQSPTLKSPDASKDGAGSREQECTDDAECKLGDFGALWTFLSRSRPSALDAISEPAAPEASGSHSNEKPNATVTDPLEATVERHTEREGTQAKKILLRKSPLLDNTGSNSAKGAIFERPVIQILKNPNLNRAQQSPFPEAAPQEPSKIKQPVVTKTTPSTPLKARSKSPKKNTPKVLPRLTGSSADRRANLIELLRECHNNQRHLLANPNLCNPEFISSNISSTGIHIFIDTSNVMVGFHDCIKIARNIPTTVRVPRLPLSFHNFSLVLERGRQVHKRVLVGSDRFPAIDEAEKLGYETNILVRVQKAKEASPRKKNGNDAAAAKSYGNTQQDHSSGSETNSRPVREKWVEQAVDEILHLKILESIVDTDRPSTIVLVTGDAAEAEYSDGFMKMVERALQKGWRVELVSFSCTISRAYSRKDFRSKWGSKFTIIELDKYAEHLLDM</sequence>
<evidence type="ECO:0000313" key="3">
    <source>
        <dbReference type="Proteomes" id="UP000002058"/>
    </source>
</evidence>